<dbReference type="EMBL" id="CAJNDS010002089">
    <property type="protein sequence ID" value="CAE7319492.1"/>
    <property type="molecule type" value="Genomic_DNA"/>
</dbReference>
<dbReference type="PANTHER" id="PTHR12176">
    <property type="entry name" value="SAM-DEPENDENT METHYLTRANSFERASE SUPERFAMILY PROTEIN"/>
    <property type="match status" value="1"/>
</dbReference>
<dbReference type="OrthoDB" id="421173at2759"/>
<keyword evidence="3" id="KW-0808">Transferase</keyword>
<gene>
    <name evidence="5" type="ORF">SNAT2548_LOCUS16749</name>
</gene>
<protein>
    <recommendedName>
        <fullName evidence="7">Methyltransferase-like protein 13</fullName>
    </recommendedName>
</protein>
<dbReference type="SUPFAM" id="SSF53335">
    <property type="entry name" value="S-adenosyl-L-methionine-dependent methyltransferases"/>
    <property type="match status" value="1"/>
</dbReference>
<evidence type="ECO:0000256" key="1">
    <source>
        <dbReference type="ARBA" id="ARBA00008361"/>
    </source>
</evidence>
<dbReference type="CDD" id="cd02440">
    <property type="entry name" value="AdoMet_MTases"/>
    <property type="match status" value="1"/>
</dbReference>
<sequence>MAGAGQEREVSDEDWEEDDYFDDGAMDIMDEELEELQEMEQIEELEAKQVAWRQQVAMAMESGDPVNGLPQGLRMRVGEQETRDEEAVSPSATKLAPQPVAATRWEFWLLALVCLVSFCTTLHFTWNHLLAGPTREVGTGTGGPSGPPCRQCKAEWWQDFWQWRLQELEGQGRSEPPRGMQWEWGDSANNTDWYQSSAEFVDELVRPFADPGLGPVLHLGCGDAPVPELLLRAGFPNSMHIDIAPQVIEVMRRRYPVKEFPGLGFSTRDFLKSGPPADARYCAVLDKAGIWDWLQEEAPQMLPHLLRLVRKALVPPPDESVYIIATKQTPSELADTLASVHSSAALDFHVEATRRLGNSGVAWGYVLTVL</sequence>
<evidence type="ECO:0000313" key="5">
    <source>
        <dbReference type="EMBL" id="CAE7319492.1"/>
    </source>
</evidence>
<accession>A0A812NNM4</accession>
<comment type="similarity">
    <text evidence="1">Belongs to the methyltransferase superfamily.</text>
</comment>
<dbReference type="InterPro" id="IPR051419">
    <property type="entry name" value="Lys/N-term_MeTrsfase_sf"/>
</dbReference>
<proteinExistence type="inferred from homology"/>
<evidence type="ECO:0000256" key="3">
    <source>
        <dbReference type="ARBA" id="ARBA00022679"/>
    </source>
</evidence>
<evidence type="ECO:0000256" key="2">
    <source>
        <dbReference type="ARBA" id="ARBA00022603"/>
    </source>
</evidence>
<name>A0A812NNM4_9DINO</name>
<dbReference type="Gene3D" id="3.40.50.150">
    <property type="entry name" value="Vaccinia Virus protein VP39"/>
    <property type="match status" value="1"/>
</dbReference>
<comment type="caution">
    <text evidence="5">The sequence shown here is derived from an EMBL/GenBank/DDBJ whole genome shotgun (WGS) entry which is preliminary data.</text>
</comment>
<organism evidence="5 6">
    <name type="scientific">Symbiodinium natans</name>
    <dbReference type="NCBI Taxonomy" id="878477"/>
    <lineage>
        <taxon>Eukaryota</taxon>
        <taxon>Sar</taxon>
        <taxon>Alveolata</taxon>
        <taxon>Dinophyceae</taxon>
        <taxon>Suessiales</taxon>
        <taxon>Symbiodiniaceae</taxon>
        <taxon>Symbiodinium</taxon>
    </lineage>
</organism>
<dbReference type="AlphaFoldDB" id="A0A812NNM4"/>
<reference evidence="5" key="1">
    <citation type="submission" date="2021-02" db="EMBL/GenBank/DDBJ databases">
        <authorList>
            <person name="Dougan E. K."/>
            <person name="Rhodes N."/>
            <person name="Thang M."/>
            <person name="Chan C."/>
        </authorList>
    </citation>
    <scope>NUCLEOTIDE SEQUENCE</scope>
</reference>
<evidence type="ECO:0000256" key="4">
    <source>
        <dbReference type="SAM" id="MobiDB-lite"/>
    </source>
</evidence>
<evidence type="ECO:0000313" key="6">
    <source>
        <dbReference type="Proteomes" id="UP000604046"/>
    </source>
</evidence>
<dbReference type="GO" id="GO:0008168">
    <property type="term" value="F:methyltransferase activity"/>
    <property type="evidence" value="ECO:0007669"/>
    <property type="project" value="UniProtKB-KW"/>
</dbReference>
<dbReference type="InterPro" id="IPR029063">
    <property type="entry name" value="SAM-dependent_MTases_sf"/>
</dbReference>
<evidence type="ECO:0008006" key="7">
    <source>
        <dbReference type="Google" id="ProtNLM"/>
    </source>
</evidence>
<dbReference type="GO" id="GO:0032259">
    <property type="term" value="P:methylation"/>
    <property type="evidence" value="ECO:0007669"/>
    <property type="project" value="UniProtKB-KW"/>
</dbReference>
<dbReference type="Proteomes" id="UP000604046">
    <property type="component" value="Unassembled WGS sequence"/>
</dbReference>
<feature type="region of interest" description="Disordered" evidence="4">
    <location>
        <begin position="1"/>
        <end position="23"/>
    </location>
</feature>
<keyword evidence="6" id="KW-1185">Reference proteome</keyword>
<keyword evidence="2" id="KW-0489">Methyltransferase</keyword>
<feature type="compositionally biased region" description="Acidic residues" evidence="4">
    <location>
        <begin position="10"/>
        <end position="23"/>
    </location>
</feature>